<dbReference type="AlphaFoldDB" id="A0A914P7F1"/>
<sequence length="110" mass="12568">MSNFSKIEESYTFEDLENYGKRLHISTAAVLLFNIFTGYIVLKHSNESMEKYKYYILLTVISAALMDLDAAVIFGIYPTFPLPGFCGAGLVAKHLNWFWGEVIQYVSFSF</sequence>
<feature type="transmembrane region" description="Helical" evidence="1">
    <location>
        <begin position="54"/>
        <end position="77"/>
    </location>
</feature>
<organism evidence="2 3">
    <name type="scientific">Panagrolaimus davidi</name>
    <dbReference type="NCBI Taxonomy" id="227884"/>
    <lineage>
        <taxon>Eukaryota</taxon>
        <taxon>Metazoa</taxon>
        <taxon>Ecdysozoa</taxon>
        <taxon>Nematoda</taxon>
        <taxon>Chromadorea</taxon>
        <taxon>Rhabditida</taxon>
        <taxon>Tylenchina</taxon>
        <taxon>Panagrolaimomorpha</taxon>
        <taxon>Panagrolaimoidea</taxon>
        <taxon>Panagrolaimidae</taxon>
        <taxon>Panagrolaimus</taxon>
    </lineage>
</organism>
<keyword evidence="2" id="KW-1185">Reference proteome</keyword>
<evidence type="ECO:0000313" key="2">
    <source>
        <dbReference type="Proteomes" id="UP000887578"/>
    </source>
</evidence>
<keyword evidence="1" id="KW-1133">Transmembrane helix</keyword>
<dbReference type="WBParaSite" id="PDA_v2.g13337.t1">
    <property type="protein sequence ID" value="PDA_v2.g13337.t1"/>
    <property type="gene ID" value="PDA_v2.g13337"/>
</dbReference>
<proteinExistence type="predicted"/>
<feature type="transmembrane region" description="Helical" evidence="1">
    <location>
        <begin position="23"/>
        <end position="42"/>
    </location>
</feature>
<evidence type="ECO:0000313" key="3">
    <source>
        <dbReference type="WBParaSite" id="PDA_v2.g13337.t1"/>
    </source>
</evidence>
<keyword evidence="1" id="KW-0472">Membrane</keyword>
<keyword evidence="1" id="KW-0812">Transmembrane</keyword>
<protein>
    <submittedName>
        <fullName evidence="3">Uncharacterized protein</fullName>
    </submittedName>
</protein>
<dbReference type="InterPro" id="IPR019429">
    <property type="entry name" value="7TM_GPCR_serpentine_rcpt_Sri"/>
</dbReference>
<name>A0A914P7F1_9BILA</name>
<evidence type="ECO:0000256" key="1">
    <source>
        <dbReference type="SAM" id="Phobius"/>
    </source>
</evidence>
<reference evidence="3" key="1">
    <citation type="submission" date="2022-11" db="UniProtKB">
        <authorList>
            <consortium name="WormBaseParasite"/>
        </authorList>
    </citation>
    <scope>IDENTIFICATION</scope>
</reference>
<dbReference type="Pfam" id="PF10327">
    <property type="entry name" value="7TM_GPCR_Sri"/>
    <property type="match status" value="1"/>
</dbReference>
<accession>A0A914P7F1</accession>
<dbReference type="Proteomes" id="UP000887578">
    <property type="component" value="Unplaced"/>
</dbReference>